<name>A0A2W2DPH2_9ACTN</name>
<dbReference type="EMBL" id="POUA01000857">
    <property type="protein sequence ID" value="PZG13846.1"/>
    <property type="molecule type" value="Genomic_DNA"/>
</dbReference>
<accession>A0A2W2DPH2</accession>
<keyword evidence="1" id="KW-0808">Transferase</keyword>
<evidence type="ECO:0000313" key="1">
    <source>
        <dbReference type="EMBL" id="PZG13846.1"/>
    </source>
</evidence>
<dbReference type="GO" id="GO:0032259">
    <property type="term" value="P:methylation"/>
    <property type="evidence" value="ECO:0007669"/>
    <property type="project" value="UniProtKB-KW"/>
</dbReference>
<protein>
    <submittedName>
        <fullName evidence="1">SAM-dependent methyltransferase</fullName>
    </submittedName>
</protein>
<keyword evidence="2" id="KW-1185">Reference proteome</keyword>
<comment type="caution">
    <text evidence="1">The sequence shown here is derived from an EMBL/GenBank/DDBJ whole genome shotgun (WGS) entry which is preliminary data.</text>
</comment>
<dbReference type="AlphaFoldDB" id="A0A2W2DPH2"/>
<evidence type="ECO:0000313" key="2">
    <source>
        <dbReference type="Proteomes" id="UP000248544"/>
    </source>
</evidence>
<keyword evidence="1" id="KW-0489">Methyltransferase</keyword>
<sequence>MNKIELATQFIQRHLHQFQCPICKSNFNEVQSGTLICNNQHSFN</sequence>
<dbReference type="GO" id="GO:0008168">
    <property type="term" value="F:methyltransferase activity"/>
    <property type="evidence" value="ECO:0007669"/>
    <property type="project" value="UniProtKB-KW"/>
</dbReference>
<proteinExistence type="predicted"/>
<gene>
    <name evidence="1" type="ORF">C1I98_39700</name>
</gene>
<reference evidence="1 2" key="1">
    <citation type="submission" date="2018-01" db="EMBL/GenBank/DDBJ databases">
        <title>Draft genome sequence of Sphaerisporangium sp. 7K107.</title>
        <authorList>
            <person name="Sahin N."/>
            <person name="Saygin H."/>
            <person name="Ay H."/>
        </authorList>
    </citation>
    <scope>NUCLEOTIDE SEQUENCE [LARGE SCALE GENOMIC DNA]</scope>
    <source>
        <strain evidence="1 2">7K107</strain>
    </source>
</reference>
<dbReference type="Proteomes" id="UP000248544">
    <property type="component" value="Unassembled WGS sequence"/>
</dbReference>
<organism evidence="1 2">
    <name type="scientific">Spongiactinospora gelatinilytica</name>
    <dbReference type="NCBI Taxonomy" id="2666298"/>
    <lineage>
        <taxon>Bacteria</taxon>
        <taxon>Bacillati</taxon>
        <taxon>Actinomycetota</taxon>
        <taxon>Actinomycetes</taxon>
        <taxon>Streptosporangiales</taxon>
        <taxon>Streptosporangiaceae</taxon>
        <taxon>Spongiactinospora</taxon>
    </lineage>
</organism>
<feature type="non-terminal residue" evidence="1">
    <location>
        <position position="44"/>
    </location>
</feature>